<keyword evidence="2" id="KW-1185">Reference proteome</keyword>
<gene>
    <name evidence="1" type="ORF">BpHYR1_016757</name>
</gene>
<dbReference type="Proteomes" id="UP000276133">
    <property type="component" value="Unassembled WGS sequence"/>
</dbReference>
<proteinExistence type="predicted"/>
<evidence type="ECO:0000313" key="1">
    <source>
        <dbReference type="EMBL" id="RNA05189.1"/>
    </source>
</evidence>
<accession>A0A3M7Q213</accession>
<dbReference type="AlphaFoldDB" id="A0A3M7Q213"/>
<sequence>MDLVTIENLNQIESRLSVFSLDKLVSISRRIFKSLFLPLQSALVPSMASIACTLAFNKPE</sequence>
<comment type="caution">
    <text evidence="1">The sequence shown here is derived from an EMBL/GenBank/DDBJ whole genome shotgun (WGS) entry which is preliminary data.</text>
</comment>
<dbReference type="EMBL" id="REGN01007824">
    <property type="protein sequence ID" value="RNA05189.1"/>
    <property type="molecule type" value="Genomic_DNA"/>
</dbReference>
<protein>
    <submittedName>
        <fullName evidence="1">Uncharacterized protein</fullName>
    </submittedName>
</protein>
<organism evidence="1 2">
    <name type="scientific">Brachionus plicatilis</name>
    <name type="common">Marine rotifer</name>
    <name type="synonym">Brachionus muelleri</name>
    <dbReference type="NCBI Taxonomy" id="10195"/>
    <lineage>
        <taxon>Eukaryota</taxon>
        <taxon>Metazoa</taxon>
        <taxon>Spiralia</taxon>
        <taxon>Gnathifera</taxon>
        <taxon>Rotifera</taxon>
        <taxon>Eurotatoria</taxon>
        <taxon>Monogononta</taxon>
        <taxon>Pseudotrocha</taxon>
        <taxon>Ploima</taxon>
        <taxon>Brachionidae</taxon>
        <taxon>Brachionus</taxon>
    </lineage>
</organism>
<name>A0A3M7Q213_BRAPC</name>
<evidence type="ECO:0000313" key="2">
    <source>
        <dbReference type="Proteomes" id="UP000276133"/>
    </source>
</evidence>
<reference evidence="1 2" key="1">
    <citation type="journal article" date="2018" name="Sci. Rep.">
        <title>Genomic signatures of local adaptation to the degree of environmental predictability in rotifers.</title>
        <authorList>
            <person name="Franch-Gras L."/>
            <person name="Hahn C."/>
            <person name="Garcia-Roger E.M."/>
            <person name="Carmona M.J."/>
            <person name="Serra M."/>
            <person name="Gomez A."/>
        </authorList>
    </citation>
    <scope>NUCLEOTIDE SEQUENCE [LARGE SCALE GENOMIC DNA]</scope>
    <source>
        <strain evidence="1">HYR1</strain>
    </source>
</reference>